<protein>
    <submittedName>
        <fullName evidence="1">Uncharacterized protein</fullName>
    </submittedName>
</protein>
<gene>
    <name evidence="1" type="ORF">CT19425_U500012</name>
</gene>
<dbReference type="EMBL" id="OOEF01000046">
    <property type="protein sequence ID" value="SPK70373.1"/>
    <property type="molecule type" value="Genomic_DNA"/>
</dbReference>
<organism evidence="1 2">
    <name type="scientific">Cupriavidus taiwanensis</name>
    <dbReference type="NCBI Taxonomy" id="164546"/>
    <lineage>
        <taxon>Bacteria</taxon>
        <taxon>Pseudomonadati</taxon>
        <taxon>Pseudomonadota</taxon>
        <taxon>Betaproteobacteria</taxon>
        <taxon>Burkholderiales</taxon>
        <taxon>Burkholderiaceae</taxon>
        <taxon>Cupriavidus</taxon>
    </lineage>
</organism>
<name>A0A375I6D6_9BURK</name>
<sequence>MPCDGIEAVESVPEAAEKGFFGKRRNKSRLAWNRPALLSASGRAIAMNISSLDVNEIDRALGTVPKWAFS</sequence>
<reference evidence="1 2" key="1">
    <citation type="submission" date="2018-01" db="EMBL/GenBank/DDBJ databases">
        <authorList>
            <person name="Gaut B.S."/>
            <person name="Morton B.R."/>
            <person name="Clegg M.T."/>
            <person name="Duvall M.R."/>
        </authorList>
    </citation>
    <scope>NUCLEOTIDE SEQUENCE [LARGE SCALE GENOMIC DNA]</scope>
    <source>
        <strain evidence="1">Cupriavidus taiwanensis LMG 19425</strain>
    </source>
</reference>
<dbReference type="AlphaFoldDB" id="A0A375I6D6"/>
<evidence type="ECO:0000313" key="2">
    <source>
        <dbReference type="Proteomes" id="UP000255505"/>
    </source>
</evidence>
<proteinExistence type="predicted"/>
<accession>A0A375I6D6</accession>
<evidence type="ECO:0000313" key="1">
    <source>
        <dbReference type="EMBL" id="SPK70373.1"/>
    </source>
</evidence>
<dbReference type="Proteomes" id="UP000255505">
    <property type="component" value="Unassembled WGS sequence"/>
</dbReference>